<accession>A0A562DMQ8</accession>
<evidence type="ECO:0000256" key="1">
    <source>
        <dbReference type="SAM" id="MobiDB-lite"/>
    </source>
</evidence>
<sequence>MCVSAQRDAVHAGCPVKRDWGWVYEELRDLQRADAADLRREAEEEAAPFVPRAESPAPADEVVDLGLIPYEDALERVRRTSPPPPRRAHRTRRI</sequence>
<gene>
    <name evidence="2" type="ORF">L618_000400002540</name>
</gene>
<comment type="caution">
    <text evidence="2">The sequence shown here is derived from an EMBL/GenBank/DDBJ whole genome shotgun (WGS) entry which is preliminary data.</text>
</comment>
<dbReference type="Proteomes" id="UP000317573">
    <property type="component" value="Unassembled WGS sequence"/>
</dbReference>
<evidence type="ECO:0000313" key="2">
    <source>
        <dbReference type="EMBL" id="TWH10773.1"/>
    </source>
</evidence>
<protein>
    <submittedName>
        <fullName evidence="2">Uncharacterized protein</fullName>
    </submittedName>
</protein>
<feature type="region of interest" description="Disordered" evidence="1">
    <location>
        <begin position="74"/>
        <end position="94"/>
    </location>
</feature>
<name>A0A562DMQ8_RHORH</name>
<dbReference type="AlphaFoldDB" id="A0A562DMQ8"/>
<dbReference type="EMBL" id="VLJT01000039">
    <property type="protein sequence ID" value="TWH10773.1"/>
    <property type="molecule type" value="Genomic_DNA"/>
</dbReference>
<organism evidence="2 3">
    <name type="scientific">Rhodococcus rhodochrous J45</name>
    <dbReference type="NCBI Taxonomy" id="935266"/>
    <lineage>
        <taxon>Bacteria</taxon>
        <taxon>Bacillati</taxon>
        <taxon>Actinomycetota</taxon>
        <taxon>Actinomycetes</taxon>
        <taxon>Mycobacteriales</taxon>
        <taxon>Nocardiaceae</taxon>
        <taxon>Rhodococcus</taxon>
    </lineage>
</organism>
<evidence type="ECO:0000313" key="3">
    <source>
        <dbReference type="Proteomes" id="UP000317573"/>
    </source>
</evidence>
<proteinExistence type="predicted"/>
<reference evidence="2 3" key="1">
    <citation type="submission" date="2019-07" db="EMBL/GenBank/DDBJ databases">
        <title>Genome sequencing of lignin-degrading bacterial isolates.</title>
        <authorList>
            <person name="Gladden J."/>
        </authorList>
    </citation>
    <scope>NUCLEOTIDE SEQUENCE [LARGE SCALE GENOMIC DNA]</scope>
    <source>
        <strain evidence="2 3">J45</strain>
    </source>
</reference>